<gene>
    <name evidence="1" type="ORF">FBZ88_12973</name>
</gene>
<protein>
    <submittedName>
        <fullName evidence="1">Uncharacterized protein</fullName>
    </submittedName>
</protein>
<keyword evidence="2" id="KW-1185">Reference proteome</keyword>
<dbReference type="Proteomes" id="UP000316545">
    <property type="component" value="Unassembled WGS sequence"/>
</dbReference>
<dbReference type="AlphaFoldDB" id="A0A560F1X1"/>
<comment type="caution">
    <text evidence="1">The sequence shown here is derived from an EMBL/GenBank/DDBJ whole genome shotgun (WGS) entry which is preliminary data.</text>
</comment>
<evidence type="ECO:0000313" key="1">
    <source>
        <dbReference type="EMBL" id="TWB15620.1"/>
    </source>
</evidence>
<organism evidence="1 2">
    <name type="scientific">Nitrospirillum amazonense</name>
    <dbReference type="NCBI Taxonomy" id="28077"/>
    <lineage>
        <taxon>Bacteria</taxon>
        <taxon>Pseudomonadati</taxon>
        <taxon>Pseudomonadota</taxon>
        <taxon>Alphaproteobacteria</taxon>
        <taxon>Rhodospirillales</taxon>
        <taxon>Azospirillaceae</taxon>
        <taxon>Nitrospirillum</taxon>
    </lineage>
</organism>
<name>A0A560F1X1_9PROT</name>
<evidence type="ECO:0000313" key="2">
    <source>
        <dbReference type="Proteomes" id="UP000316545"/>
    </source>
</evidence>
<reference evidence="1 2" key="1">
    <citation type="submission" date="2019-06" db="EMBL/GenBank/DDBJ databases">
        <title>Genomic Encyclopedia of Type Strains, Phase IV (KMG-V): Genome sequencing to study the core and pangenomes of soil and plant-associated prokaryotes.</title>
        <authorList>
            <person name="Whitman W."/>
        </authorList>
    </citation>
    <scope>NUCLEOTIDE SEQUENCE [LARGE SCALE GENOMIC DNA]</scope>
    <source>
        <strain evidence="1 2">BR 11865</strain>
    </source>
</reference>
<dbReference type="EMBL" id="VITO01000029">
    <property type="protein sequence ID" value="TWB15620.1"/>
    <property type="molecule type" value="Genomic_DNA"/>
</dbReference>
<accession>A0A560F1X1</accession>
<sequence>MQLHLGSEAKQVNGYLVPRIGNKIVLPSALSISGQEALEINFRDDGLTNHAGAR</sequence>
<proteinExistence type="predicted"/>